<dbReference type="VEuPathDB" id="FungiDB:SPPG_04635"/>
<dbReference type="Pfam" id="PF05648">
    <property type="entry name" value="PEX11"/>
    <property type="match status" value="1"/>
</dbReference>
<evidence type="ECO:0000256" key="4">
    <source>
        <dbReference type="ARBA" id="ARBA00046271"/>
    </source>
</evidence>
<dbReference type="Proteomes" id="UP000053201">
    <property type="component" value="Unassembled WGS sequence"/>
</dbReference>
<dbReference type="PANTHER" id="PTHR12652">
    <property type="entry name" value="PEROXISOMAL BIOGENESIS FACTOR 11"/>
    <property type="match status" value="1"/>
</dbReference>
<protein>
    <recommendedName>
        <fullName evidence="7">Peroxisomal biogenesis factor 11</fullName>
    </recommendedName>
</protein>
<dbReference type="RefSeq" id="XP_016608349.1">
    <property type="nucleotide sequence ID" value="XM_016752871.1"/>
</dbReference>
<evidence type="ECO:0000313" key="6">
    <source>
        <dbReference type="Proteomes" id="UP000053201"/>
    </source>
</evidence>
<dbReference type="GeneID" id="27688073"/>
<dbReference type="InterPro" id="IPR008733">
    <property type="entry name" value="PEX11"/>
</dbReference>
<dbReference type="AlphaFoldDB" id="A0A0L0HHI2"/>
<dbReference type="PANTHER" id="PTHR12652:SF25">
    <property type="entry name" value="MICROBODY (PEROXISOME) PROLIFERATION PROTEIN PEROXIN 11C (EUROFUNG)"/>
    <property type="match status" value="1"/>
</dbReference>
<dbReference type="eggNOG" id="ENOG502S0FG">
    <property type="taxonomic scope" value="Eukaryota"/>
</dbReference>
<dbReference type="GO" id="GO:0005778">
    <property type="term" value="C:peroxisomal membrane"/>
    <property type="evidence" value="ECO:0007669"/>
    <property type="project" value="UniProtKB-SubCell"/>
</dbReference>
<comment type="subcellular location">
    <subcellularLocation>
        <location evidence="4">Peroxisome membrane</location>
    </subcellularLocation>
</comment>
<evidence type="ECO:0000256" key="1">
    <source>
        <dbReference type="ARBA" id="ARBA00022593"/>
    </source>
</evidence>
<accession>A0A0L0HHI2</accession>
<proteinExistence type="predicted"/>
<dbReference type="OrthoDB" id="10005898at2759"/>
<gene>
    <name evidence="5" type="ORF">SPPG_04635</name>
</gene>
<organism evidence="5 6">
    <name type="scientific">Spizellomyces punctatus (strain DAOM BR117)</name>
    <dbReference type="NCBI Taxonomy" id="645134"/>
    <lineage>
        <taxon>Eukaryota</taxon>
        <taxon>Fungi</taxon>
        <taxon>Fungi incertae sedis</taxon>
        <taxon>Chytridiomycota</taxon>
        <taxon>Chytridiomycota incertae sedis</taxon>
        <taxon>Chytridiomycetes</taxon>
        <taxon>Spizellomycetales</taxon>
        <taxon>Spizellomycetaceae</taxon>
        <taxon>Spizellomyces</taxon>
    </lineage>
</organism>
<evidence type="ECO:0000256" key="2">
    <source>
        <dbReference type="ARBA" id="ARBA00023136"/>
    </source>
</evidence>
<dbReference type="STRING" id="645134.A0A0L0HHI2"/>
<keyword evidence="1" id="KW-0962">Peroxisome biogenesis</keyword>
<evidence type="ECO:0000256" key="3">
    <source>
        <dbReference type="ARBA" id="ARBA00023140"/>
    </source>
</evidence>
<dbReference type="GO" id="GO:0016559">
    <property type="term" value="P:peroxisome fission"/>
    <property type="evidence" value="ECO:0007669"/>
    <property type="project" value="InterPro"/>
</dbReference>
<evidence type="ECO:0000313" key="5">
    <source>
        <dbReference type="EMBL" id="KND00310.1"/>
    </source>
</evidence>
<dbReference type="OMA" id="PLCVHWS"/>
<sequence>MKGYECSLFILMPFQAFPTYGGTVMHRLEIAGLVVWFLGLTCSHRGNSTNDDMQVLKPNPTLDKLCRFLNSVRGTDKVLMLVQYVSKILMWHLKRKDPSSTLATRILNLAGPVADFRILLRYYGLIPLLQWTAYSEQNPAPTRKLQLLGRLQNLSNFCYYPLEHAYWLGLHDVIPMKPETRDKIGIWSCRFWAAYVVLYFAQLWEEHKELAVRERALAKKKLKVGGDKDVDAKELAVERQALKNERKGLLVNTIINAAYFPLTVHWSLETSSFPDVGVGICGTIAAIAQLYTAWKSS</sequence>
<dbReference type="InParanoid" id="A0A0L0HHI2"/>
<reference evidence="5 6" key="1">
    <citation type="submission" date="2009-08" db="EMBL/GenBank/DDBJ databases">
        <title>The Genome Sequence of Spizellomyces punctatus strain DAOM BR117.</title>
        <authorList>
            <consortium name="The Broad Institute Genome Sequencing Platform"/>
            <person name="Russ C."/>
            <person name="Cuomo C."/>
            <person name="Shea T."/>
            <person name="Young S.K."/>
            <person name="Zeng Q."/>
            <person name="Koehrsen M."/>
            <person name="Haas B."/>
            <person name="Borodovsky M."/>
            <person name="Guigo R."/>
            <person name="Alvarado L."/>
            <person name="Berlin A."/>
            <person name="Bochicchio J."/>
            <person name="Borenstein D."/>
            <person name="Chapman S."/>
            <person name="Chen Z."/>
            <person name="Engels R."/>
            <person name="Freedman E."/>
            <person name="Gellesch M."/>
            <person name="Goldberg J."/>
            <person name="Griggs A."/>
            <person name="Gujja S."/>
            <person name="Heiman D."/>
            <person name="Hepburn T."/>
            <person name="Howarth C."/>
            <person name="Jen D."/>
            <person name="Larson L."/>
            <person name="Lewis B."/>
            <person name="Mehta T."/>
            <person name="Park D."/>
            <person name="Pearson M."/>
            <person name="Roberts A."/>
            <person name="Saif S."/>
            <person name="Shenoy N."/>
            <person name="Sisk P."/>
            <person name="Stolte C."/>
            <person name="Sykes S."/>
            <person name="Thomson T."/>
            <person name="Walk T."/>
            <person name="White J."/>
            <person name="Yandava C."/>
            <person name="Burger G."/>
            <person name="Gray M.W."/>
            <person name="Holland P.W.H."/>
            <person name="King N."/>
            <person name="Lang F.B.F."/>
            <person name="Roger A.J."/>
            <person name="Ruiz-Trillo I."/>
            <person name="Lander E."/>
            <person name="Nusbaum C."/>
        </authorList>
    </citation>
    <scope>NUCLEOTIDE SEQUENCE [LARGE SCALE GENOMIC DNA]</scope>
    <source>
        <strain evidence="5 6">DAOM BR117</strain>
    </source>
</reference>
<keyword evidence="2" id="KW-0472">Membrane</keyword>
<evidence type="ECO:0008006" key="7">
    <source>
        <dbReference type="Google" id="ProtNLM"/>
    </source>
</evidence>
<keyword evidence="3" id="KW-0576">Peroxisome</keyword>
<name>A0A0L0HHI2_SPIPD</name>
<keyword evidence="6" id="KW-1185">Reference proteome</keyword>
<dbReference type="EMBL" id="KQ257456">
    <property type="protein sequence ID" value="KND00310.1"/>
    <property type="molecule type" value="Genomic_DNA"/>
</dbReference>